<proteinExistence type="predicted"/>
<keyword evidence="2" id="KW-1185">Reference proteome</keyword>
<organism evidence="1 2">
    <name type="scientific">Asparagus officinalis</name>
    <name type="common">Garden asparagus</name>
    <dbReference type="NCBI Taxonomy" id="4686"/>
    <lineage>
        <taxon>Eukaryota</taxon>
        <taxon>Viridiplantae</taxon>
        <taxon>Streptophyta</taxon>
        <taxon>Embryophyta</taxon>
        <taxon>Tracheophyta</taxon>
        <taxon>Spermatophyta</taxon>
        <taxon>Magnoliopsida</taxon>
        <taxon>Liliopsida</taxon>
        <taxon>Asparagales</taxon>
        <taxon>Asparagaceae</taxon>
        <taxon>Asparagoideae</taxon>
        <taxon>Asparagus</taxon>
    </lineage>
</organism>
<gene>
    <name evidence="1" type="ORF">A4U43_C01F7680</name>
</gene>
<evidence type="ECO:0000313" key="1">
    <source>
        <dbReference type="EMBL" id="ONK79566.1"/>
    </source>
</evidence>
<accession>A0A5P1FMP6</accession>
<dbReference type="Proteomes" id="UP000243459">
    <property type="component" value="Chromosome 1"/>
</dbReference>
<protein>
    <submittedName>
        <fullName evidence="1">Uncharacterized protein</fullName>
    </submittedName>
</protein>
<sequence>MTSSCSRIDDSLPPVGHLRRHHRYHRNHFLTAGAVVGTARIVLSARTAYWQPPFQLRGRRSKMVAAGDSKAYLPITHRRQASLPPPRGHHNLCHKTSTRNPPDVQLCLRLCDPNHKLNTRVDTADDQTQLNDKARVRASTTRFLRSDTSAVTIDIIATTSYGGSRCRYCPHCAVGAEPRRRRPVVRLALSPAPKIAPPAGTSSIVEPNISRVEPSLTGNSKVNESDDGLRRSVEPELERKRFCGGGAEDGGDEAEVLESKLEKWRTIYRRRRNMNQKKHRRSLTLPSCFLWRR</sequence>
<dbReference type="EMBL" id="CM007381">
    <property type="protein sequence ID" value="ONK79566.1"/>
    <property type="molecule type" value="Genomic_DNA"/>
</dbReference>
<evidence type="ECO:0000313" key="2">
    <source>
        <dbReference type="Proteomes" id="UP000243459"/>
    </source>
</evidence>
<reference evidence="2" key="1">
    <citation type="journal article" date="2017" name="Nat. Commun.">
        <title>The asparagus genome sheds light on the origin and evolution of a young Y chromosome.</title>
        <authorList>
            <person name="Harkess A."/>
            <person name="Zhou J."/>
            <person name="Xu C."/>
            <person name="Bowers J.E."/>
            <person name="Van der Hulst R."/>
            <person name="Ayyampalayam S."/>
            <person name="Mercati F."/>
            <person name="Riccardi P."/>
            <person name="McKain M.R."/>
            <person name="Kakrana A."/>
            <person name="Tang H."/>
            <person name="Ray J."/>
            <person name="Groenendijk J."/>
            <person name="Arikit S."/>
            <person name="Mathioni S.M."/>
            <person name="Nakano M."/>
            <person name="Shan H."/>
            <person name="Telgmann-Rauber A."/>
            <person name="Kanno A."/>
            <person name="Yue Z."/>
            <person name="Chen H."/>
            <person name="Li W."/>
            <person name="Chen Y."/>
            <person name="Xu X."/>
            <person name="Zhang Y."/>
            <person name="Luo S."/>
            <person name="Chen H."/>
            <person name="Gao J."/>
            <person name="Mao Z."/>
            <person name="Pires J.C."/>
            <person name="Luo M."/>
            <person name="Kudrna D."/>
            <person name="Wing R.A."/>
            <person name="Meyers B.C."/>
            <person name="Yi K."/>
            <person name="Kong H."/>
            <person name="Lavrijsen P."/>
            <person name="Sunseri F."/>
            <person name="Falavigna A."/>
            <person name="Ye Y."/>
            <person name="Leebens-Mack J.H."/>
            <person name="Chen G."/>
        </authorList>
    </citation>
    <scope>NUCLEOTIDE SEQUENCE [LARGE SCALE GENOMIC DNA]</scope>
    <source>
        <strain evidence="2">cv. DH0086</strain>
    </source>
</reference>
<dbReference type="Gramene" id="ONK79566">
    <property type="protein sequence ID" value="ONK79566"/>
    <property type="gene ID" value="A4U43_C01F7680"/>
</dbReference>
<dbReference type="AlphaFoldDB" id="A0A5P1FMP6"/>
<name>A0A5P1FMP6_ASPOF</name>